<reference evidence="1 2" key="1">
    <citation type="journal article" date="2016" name="Mol. Biol. Evol.">
        <title>Comparative Genomics of Early-Diverging Mushroom-Forming Fungi Provides Insights into the Origins of Lignocellulose Decay Capabilities.</title>
        <authorList>
            <person name="Nagy L.G."/>
            <person name="Riley R."/>
            <person name="Tritt A."/>
            <person name="Adam C."/>
            <person name="Daum C."/>
            <person name="Floudas D."/>
            <person name="Sun H."/>
            <person name="Yadav J.S."/>
            <person name="Pangilinan J."/>
            <person name="Larsson K.H."/>
            <person name="Matsuura K."/>
            <person name="Barry K."/>
            <person name="Labutti K."/>
            <person name="Kuo R."/>
            <person name="Ohm R.A."/>
            <person name="Bhattacharya S.S."/>
            <person name="Shirouzu T."/>
            <person name="Yoshinaga Y."/>
            <person name="Martin F.M."/>
            <person name="Grigoriev I.V."/>
            <person name="Hibbett D.S."/>
        </authorList>
    </citation>
    <scope>NUCLEOTIDE SEQUENCE [LARGE SCALE GENOMIC DNA]</scope>
    <source>
        <strain evidence="1 2">HHB9708</strain>
    </source>
</reference>
<protein>
    <recommendedName>
        <fullName evidence="3">DUF3421 domain-containing protein</fullName>
    </recommendedName>
</protein>
<evidence type="ECO:0000313" key="2">
    <source>
        <dbReference type="Proteomes" id="UP000076722"/>
    </source>
</evidence>
<evidence type="ECO:0008006" key="3">
    <source>
        <dbReference type="Google" id="ProtNLM"/>
    </source>
</evidence>
<dbReference type="PANTHER" id="PTHR31649">
    <property type="entry name" value="AGAP009604-PA"/>
    <property type="match status" value="1"/>
</dbReference>
<keyword evidence="2" id="KW-1185">Reference proteome</keyword>
<dbReference type="EMBL" id="KV419400">
    <property type="protein sequence ID" value="KZS95837.1"/>
    <property type="molecule type" value="Genomic_DNA"/>
</dbReference>
<organism evidence="1 2">
    <name type="scientific">Sistotremastrum niveocremeum HHB9708</name>
    <dbReference type="NCBI Taxonomy" id="1314777"/>
    <lineage>
        <taxon>Eukaryota</taxon>
        <taxon>Fungi</taxon>
        <taxon>Dikarya</taxon>
        <taxon>Basidiomycota</taxon>
        <taxon>Agaricomycotina</taxon>
        <taxon>Agaricomycetes</taxon>
        <taxon>Sistotremastrales</taxon>
        <taxon>Sistotremastraceae</taxon>
        <taxon>Sertulicium</taxon>
        <taxon>Sertulicium niveocremeum</taxon>
    </lineage>
</organism>
<feature type="non-terminal residue" evidence="1">
    <location>
        <position position="1"/>
    </location>
</feature>
<evidence type="ECO:0000313" key="1">
    <source>
        <dbReference type="EMBL" id="KZS95837.1"/>
    </source>
</evidence>
<accession>A0A164XCF9</accession>
<dbReference type="SMART" id="SM00696">
    <property type="entry name" value="DM9"/>
    <property type="match status" value="1"/>
</dbReference>
<dbReference type="Pfam" id="PF11901">
    <property type="entry name" value="DM9"/>
    <property type="match status" value="1"/>
</dbReference>
<dbReference type="AlphaFoldDB" id="A0A164XCF9"/>
<gene>
    <name evidence="1" type="ORF">SISNIDRAFT_387706</name>
</gene>
<sequence>PPLRWVLLEGGAPIPSDALQTGTEVDNEELYSVRAWFKGGVHPGKAGEHLQDGRASISYGGLEHPVSTFEILIGDSSYARWIDVTSTVSESLSQNRGPIYPIEAGREATGEPLFVAQAQYDMGWHPGKAALHDDHCCVGYGGGEVWIRSFRIL</sequence>
<name>A0A164XCF9_9AGAM</name>
<proteinExistence type="predicted"/>
<dbReference type="STRING" id="1314777.A0A164XCF9"/>
<dbReference type="Proteomes" id="UP000076722">
    <property type="component" value="Unassembled WGS sequence"/>
</dbReference>
<feature type="non-terminal residue" evidence="1">
    <location>
        <position position="153"/>
    </location>
</feature>
<dbReference type="InterPro" id="IPR006616">
    <property type="entry name" value="DM9_repeat"/>
</dbReference>
<dbReference type="PANTHER" id="PTHR31649:SF1">
    <property type="entry name" value="FARNESOIC ACID O-METHYL TRANSFERASE DOMAIN-CONTAINING PROTEIN"/>
    <property type="match status" value="1"/>
</dbReference>
<dbReference type="OrthoDB" id="2142040at2759"/>